<gene>
    <name evidence="1" type="ORF">F5148DRAFT_1150201</name>
</gene>
<accession>A0ACC0U580</accession>
<comment type="caution">
    <text evidence="1">The sequence shown here is derived from an EMBL/GenBank/DDBJ whole genome shotgun (WGS) entry which is preliminary data.</text>
</comment>
<protein>
    <submittedName>
        <fullName evidence="1">Uncharacterized protein</fullName>
    </submittedName>
</protein>
<proteinExistence type="predicted"/>
<dbReference type="EMBL" id="JAGFNK010000152">
    <property type="protein sequence ID" value="KAI9464274.1"/>
    <property type="molecule type" value="Genomic_DNA"/>
</dbReference>
<dbReference type="Proteomes" id="UP001207468">
    <property type="component" value="Unassembled WGS sequence"/>
</dbReference>
<keyword evidence="2" id="KW-1185">Reference proteome</keyword>
<organism evidence="1 2">
    <name type="scientific">Russula earlei</name>
    <dbReference type="NCBI Taxonomy" id="71964"/>
    <lineage>
        <taxon>Eukaryota</taxon>
        <taxon>Fungi</taxon>
        <taxon>Dikarya</taxon>
        <taxon>Basidiomycota</taxon>
        <taxon>Agaricomycotina</taxon>
        <taxon>Agaricomycetes</taxon>
        <taxon>Russulales</taxon>
        <taxon>Russulaceae</taxon>
        <taxon>Russula</taxon>
    </lineage>
</organism>
<name>A0ACC0U580_9AGAM</name>
<reference evidence="1" key="1">
    <citation type="submission" date="2021-03" db="EMBL/GenBank/DDBJ databases">
        <title>Evolutionary priming and transition to the ectomycorrhizal habit in an iconic lineage of mushroom-forming fungi: is preadaptation a requirement?</title>
        <authorList>
            <consortium name="DOE Joint Genome Institute"/>
            <person name="Looney B.P."/>
            <person name="Miyauchi S."/>
            <person name="Morin E."/>
            <person name="Drula E."/>
            <person name="Courty P.E."/>
            <person name="Chicoki N."/>
            <person name="Fauchery L."/>
            <person name="Kohler A."/>
            <person name="Kuo A."/>
            <person name="LaButti K."/>
            <person name="Pangilinan J."/>
            <person name="Lipzen A."/>
            <person name="Riley R."/>
            <person name="Andreopoulos W."/>
            <person name="He G."/>
            <person name="Johnson J."/>
            <person name="Barry K.W."/>
            <person name="Grigoriev I.V."/>
            <person name="Nagy L."/>
            <person name="Hibbett D."/>
            <person name="Henrissat B."/>
            <person name="Matheny P.B."/>
            <person name="Labbe J."/>
            <person name="Martin A.F."/>
        </authorList>
    </citation>
    <scope>NUCLEOTIDE SEQUENCE</scope>
    <source>
        <strain evidence="1">BPL698</strain>
    </source>
</reference>
<evidence type="ECO:0000313" key="2">
    <source>
        <dbReference type="Proteomes" id="UP001207468"/>
    </source>
</evidence>
<sequence length="420" mass="46955">MPVCIRCGKRRSNHPMSLGKDISSGTDGWKSLTKDAVNGICVNVDFKSYTLELIHATANDKDGPAQCWQFEKIIDWIEKKYGCTVIYFTTDADSGSNKGWKLLIKSRLYLIGPSCWAHQVCIYAAEIGASATALIGWLNNHGKVCAIFNKAQADISKDHNNGCPIILTYLMANLTQWTTHYIAFVRLYTVKEPLQLAIMLHREAIIAVQVGAAKSMEKEQLTKDAVQFCDLINSHAFWTGLETIIGDIEPICYGTNINQSNSTWADQVLLTLSNNLLISMYHCMKAQPSNGDMPQEHATKECALRSFMQHLAGTGQFGDWRDQCVGFEDIMGKDPLTVWRAFESSNDTQELASFAIILLTIVVNQAGCKCLFSDLKVKQTQRRNCLGLKKLEKMTKVKLLLHLLYNPHHYQVGADIAADH</sequence>
<evidence type="ECO:0000313" key="1">
    <source>
        <dbReference type="EMBL" id="KAI9464274.1"/>
    </source>
</evidence>